<dbReference type="Pfam" id="PF01612">
    <property type="entry name" value="DNA_pol_A_exo1"/>
    <property type="match status" value="1"/>
</dbReference>
<gene>
    <name evidence="2" type="ORF">GCM10025881_37190</name>
</gene>
<reference evidence="3" key="1">
    <citation type="journal article" date="2019" name="Int. J. Syst. Evol. Microbiol.">
        <title>The Global Catalogue of Microorganisms (GCM) 10K type strain sequencing project: providing services to taxonomists for standard genome sequencing and annotation.</title>
        <authorList>
            <consortium name="The Broad Institute Genomics Platform"/>
            <consortium name="The Broad Institute Genome Sequencing Center for Infectious Disease"/>
            <person name="Wu L."/>
            <person name="Ma J."/>
        </authorList>
    </citation>
    <scope>NUCLEOTIDE SEQUENCE [LARGE SCALE GENOMIC DNA]</scope>
    <source>
        <strain evidence="3">NBRC 108894</strain>
    </source>
</reference>
<dbReference type="PANTHER" id="PTHR47649">
    <property type="entry name" value="RIBONUCLEASE D"/>
    <property type="match status" value="1"/>
</dbReference>
<evidence type="ECO:0000313" key="2">
    <source>
        <dbReference type="EMBL" id="GMA96895.1"/>
    </source>
</evidence>
<dbReference type="InterPro" id="IPR002121">
    <property type="entry name" value="HRDC_dom"/>
</dbReference>
<proteinExistence type="predicted"/>
<dbReference type="CDD" id="cd06142">
    <property type="entry name" value="RNaseD_exo"/>
    <property type="match status" value="1"/>
</dbReference>
<feature type="domain" description="HRDC" evidence="1">
    <location>
        <begin position="397"/>
        <end position="477"/>
    </location>
</feature>
<dbReference type="Proteomes" id="UP001157034">
    <property type="component" value="Unassembled WGS sequence"/>
</dbReference>
<dbReference type="SUPFAM" id="SSF47819">
    <property type="entry name" value="HRDC-like"/>
    <property type="match status" value="1"/>
</dbReference>
<dbReference type="SMART" id="SM00341">
    <property type="entry name" value="HRDC"/>
    <property type="match status" value="1"/>
</dbReference>
<sequence length="586" mass="62988">MRSAQLRAELQVEEIAAPTGLAPFAIALAGDVRPVTHGVDSLLGTGRFVLLYDPEEPESWGGAFRVVCFAQAPLETDIGLDPFVAEVAWSWLVDGLAARGAAYHAASGTATKVLSTGFGELAGSTDSAQLELRASWSPDGGELGQHAAGWGDLLCLLAGLPRRATPWGCCPECERYVTEPEAPSRDPLPHAALPVVDTREVYDAAVADLAGGSGPFAVDAERASGFRYSQRAYLIQVYRRGSTVQLFDPPALGDLSALADVMRGEEWILHAASQDLACLREVGLDPERIFDTELGARLAGRPRVGLGPIVEDLLGIHLAKEHSAADWSTRPLPQSWLVYAALDVELLPDLRDEIGALLDEQGKSEIARQEFDAVLRHETPVRGEPWRRLTSIHSLRQPRNLAVARELWMARDAYAREIDTAPGRLVPDASLVAAARTLPATKRELAAMKDFTGRASRGQIDRWFAAIEAGRTTTDLPLLRPPGDSLPQPRVWADKNPDADVRFRSARPAVTAVAEAMNLPVENLLTPEYLRRVAWAPPAEISAESVGAALTALGARPWQVAATAQVIADAFVTPPQSAGEASEAPS</sequence>
<dbReference type="Pfam" id="PF00570">
    <property type="entry name" value="HRDC"/>
    <property type="match status" value="1"/>
</dbReference>
<protein>
    <recommendedName>
        <fullName evidence="1">HRDC domain-containing protein</fullName>
    </recommendedName>
</protein>
<dbReference type="InterPro" id="IPR002562">
    <property type="entry name" value="3'-5'_exonuclease_dom"/>
</dbReference>
<dbReference type="InterPro" id="IPR051086">
    <property type="entry name" value="RNase_D-like"/>
</dbReference>
<dbReference type="PANTHER" id="PTHR47649:SF1">
    <property type="entry name" value="RIBONUCLEASE D"/>
    <property type="match status" value="1"/>
</dbReference>
<dbReference type="Pfam" id="PF11452">
    <property type="entry name" value="DUF3000"/>
    <property type="match status" value="1"/>
</dbReference>
<dbReference type="Gene3D" id="3.30.420.10">
    <property type="entry name" value="Ribonuclease H-like superfamily/Ribonuclease H"/>
    <property type="match status" value="1"/>
</dbReference>
<keyword evidence="3" id="KW-1185">Reference proteome</keyword>
<dbReference type="EMBL" id="BSVB01000001">
    <property type="protein sequence ID" value="GMA96895.1"/>
    <property type="molecule type" value="Genomic_DNA"/>
</dbReference>
<dbReference type="InterPro" id="IPR044876">
    <property type="entry name" value="HRDC_dom_sf"/>
</dbReference>
<evidence type="ECO:0000259" key="1">
    <source>
        <dbReference type="PROSITE" id="PS50967"/>
    </source>
</evidence>
<dbReference type="SMART" id="SM00474">
    <property type="entry name" value="35EXOc"/>
    <property type="match status" value="1"/>
</dbReference>
<dbReference type="InterPro" id="IPR041605">
    <property type="entry name" value="Exo_C"/>
</dbReference>
<comment type="caution">
    <text evidence="2">The sequence shown here is derived from an EMBL/GenBank/DDBJ whole genome shotgun (WGS) entry which is preliminary data.</text>
</comment>
<dbReference type="InterPro" id="IPR010997">
    <property type="entry name" value="HRDC-like_sf"/>
</dbReference>
<dbReference type="SUPFAM" id="SSF53098">
    <property type="entry name" value="Ribonuclease H-like"/>
    <property type="match status" value="1"/>
</dbReference>
<dbReference type="InterPro" id="IPR036397">
    <property type="entry name" value="RNaseH_sf"/>
</dbReference>
<organism evidence="2 3">
    <name type="scientific">Pseudolysinimonas kribbensis</name>
    <dbReference type="NCBI Taxonomy" id="433641"/>
    <lineage>
        <taxon>Bacteria</taxon>
        <taxon>Bacillati</taxon>
        <taxon>Actinomycetota</taxon>
        <taxon>Actinomycetes</taxon>
        <taxon>Micrococcales</taxon>
        <taxon>Microbacteriaceae</taxon>
        <taxon>Pseudolysinimonas</taxon>
    </lineage>
</organism>
<dbReference type="PROSITE" id="PS50967">
    <property type="entry name" value="HRDC"/>
    <property type="match status" value="1"/>
</dbReference>
<accession>A0ABQ6KE48</accession>
<dbReference type="Gene3D" id="1.10.150.80">
    <property type="entry name" value="HRDC domain"/>
    <property type="match status" value="2"/>
</dbReference>
<dbReference type="Pfam" id="PF18305">
    <property type="entry name" value="DNA_pol_A_exoN"/>
    <property type="match status" value="1"/>
</dbReference>
<evidence type="ECO:0000313" key="3">
    <source>
        <dbReference type="Proteomes" id="UP001157034"/>
    </source>
</evidence>
<dbReference type="InterPro" id="IPR012337">
    <property type="entry name" value="RNaseH-like_sf"/>
</dbReference>
<dbReference type="InterPro" id="IPR021555">
    <property type="entry name" value="DUF3000"/>
</dbReference>
<name>A0ABQ6KE48_9MICO</name>